<keyword evidence="4 7" id="KW-0812">Transmembrane</keyword>
<dbReference type="AlphaFoldDB" id="F9SXU9"/>
<feature type="transmembrane region" description="Helical" evidence="7">
    <location>
        <begin position="107"/>
        <end position="133"/>
    </location>
</feature>
<evidence type="ECO:0000256" key="4">
    <source>
        <dbReference type="ARBA" id="ARBA00022692"/>
    </source>
</evidence>
<name>F9SXU9_VIBOR</name>
<protein>
    <submittedName>
        <fullName evidence="8">Uracil permease</fullName>
    </submittedName>
</protein>
<reference evidence="8 9" key="1">
    <citation type="journal article" date="2012" name="Int. J. Syst. Evol. Microbiol.">
        <title>Vibrio caribbeanicus sp. nov., isolated from the marine sponge Scleritoderma cyanea.</title>
        <authorList>
            <person name="Hoffmann M."/>
            <person name="Monday S.R."/>
            <person name="Allard M.W."/>
            <person name="Strain E.A."/>
            <person name="Whittaker P."/>
            <person name="Naum M."/>
            <person name="McCarthy P.J."/>
            <person name="Lopez J.V."/>
            <person name="Fischer M."/>
            <person name="Brown E.W."/>
        </authorList>
    </citation>
    <scope>NUCLEOTIDE SEQUENCE [LARGE SCALE GENOMIC DNA]</scope>
    <source>
        <strain evidence="9">CIP 102891 / ATCC 33934</strain>
    </source>
</reference>
<dbReference type="PROSITE" id="PS01116">
    <property type="entry name" value="XANTH_URACIL_PERMASE"/>
    <property type="match status" value="1"/>
</dbReference>
<dbReference type="InterPro" id="IPR006043">
    <property type="entry name" value="NCS2"/>
</dbReference>
<comment type="caution">
    <text evidence="8">The sequence shown here is derived from an EMBL/GenBank/DDBJ whole genome shotgun (WGS) entry which is preliminary data.</text>
</comment>
<dbReference type="InterPro" id="IPR006042">
    <property type="entry name" value="Xan_ur_permease"/>
</dbReference>
<comment type="subcellular location">
    <subcellularLocation>
        <location evidence="1">Membrane</location>
        <topology evidence="1">Multi-pass membrane protein</topology>
    </subcellularLocation>
</comment>
<evidence type="ECO:0000313" key="9">
    <source>
        <dbReference type="Proteomes" id="UP000002817"/>
    </source>
</evidence>
<dbReference type="Proteomes" id="UP000002817">
    <property type="component" value="Unassembled WGS sequence"/>
</dbReference>
<dbReference type="OrthoDB" id="9779092at2"/>
<feature type="transmembrane region" description="Helical" evidence="7">
    <location>
        <begin position="354"/>
        <end position="371"/>
    </location>
</feature>
<accession>F9SXU9</accession>
<feature type="transmembrane region" description="Helical" evidence="7">
    <location>
        <begin position="170"/>
        <end position="190"/>
    </location>
</feature>
<feature type="transmembrane region" description="Helical" evidence="7">
    <location>
        <begin position="76"/>
        <end position="95"/>
    </location>
</feature>
<sequence length="414" mass="43069">MKNAIQGAQMLFVAFGALVLVPLLTGLDPSVALFGAGVGTLLFQLVTRRSVPIFLASSFAFIAPILYGVQTWGVPATMGGLMAAGFVYVAMGALIKVRGVEIIHRLLPPVVVGPVIMVIGLGLAPVAVNMALGKVDGAQVIDADASLVISIASLLTTIILSVFAKGFLKLTPILGGIIVGYCLSLGYGIVDFTPVQQAAWFALPNFTFPEFNINAILFMIPVAIAPAVEHVGDMLAISNVTGKNYIKKPGLHRTITGDGVATIAASMVGAPPNTTYSEVTGAVMLTKAFNPVIMTWAAVTAIVLALVGKLGAVLQTIPMPVMGGIMILLFGSIATVGLNTLIKNNVDLHKSRNLVIVAITLVFGIGGMAFGVGEFSLQGVSLCGIVAILLNLVLPRDLGENHVVDNAQMEEETK</sequence>
<keyword evidence="5 7" id="KW-1133">Transmembrane helix</keyword>
<evidence type="ECO:0000256" key="2">
    <source>
        <dbReference type="ARBA" id="ARBA00008821"/>
    </source>
</evidence>
<dbReference type="eggNOG" id="COG2233">
    <property type="taxonomic scope" value="Bacteria"/>
</dbReference>
<feature type="transmembrane region" description="Helical" evidence="7">
    <location>
        <begin position="377"/>
        <end position="394"/>
    </location>
</feature>
<feature type="transmembrane region" description="Helical" evidence="7">
    <location>
        <begin position="30"/>
        <end position="46"/>
    </location>
</feature>
<dbReference type="STRING" id="675816.VIA_003616"/>
<keyword evidence="3" id="KW-0813">Transport</keyword>
<feature type="transmembrane region" description="Helical" evidence="7">
    <location>
        <begin position="53"/>
        <end position="70"/>
    </location>
</feature>
<evidence type="ECO:0000256" key="7">
    <source>
        <dbReference type="SAM" id="Phobius"/>
    </source>
</evidence>
<proteinExistence type="inferred from homology"/>
<evidence type="ECO:0000256" key="5">
    <source>
        <dbReference type="ARBA" id="ARBA00022989"/>
    </source>
</evidence>
<dbReference type="Pfam" id="PF00860">
    <property type="entry name" value="Xan_ur_permease"/>
    <property type="match status" value="1"/>
</dbReference>
<dbReference type="PATRIC" id="fig|675816.5.peg.3742"/>
<evidence type="ECO:0000256" key="3">
    <source>
        <dbReference type="ARBA" id="ARBA00022448"/>
    </source>
</evidence>
<evidence type="ECO:0000313" key="8">
    <source>
        <dbReference type="EMBL" id="EGU46654.1"/>
    </source>
</evidence>
<feature type="transmembrane region" description="Helical" evidence="7">
    <location>
        <begin position="321"/>
        <end position="342"/>
    </location>
</feature>
<dbReference type="NCBIfam" id="TIGR00801">
    <property type="entry name" value="ncs2"/>
    <property type="match status" value="1"/>
</dbReference>
<feature type="transmembrane region" description="Helical" evidence="7">
    <location>
        <begin position="210"/>
        <end position="228"/>
    </location>
</feature>
<comment type="similarity">
    <text evidence="2">Belongs to the nucleobase:cation symporter-2 (NCS2) (TC 2.A.40) family.</text>
</comment>
<dbReference type="PANTHER" id="PTHR42810:SF2">
    <property type="entry name" value="PURINE PERMEASE C1399.01C-RELATED"/>
    <property type="match status" value="1"/>
</dbReference>
<feature type="transmembrane region" description="Helical" evidence="7">
    <location>
        <begin position="293"/>
        <end position="315"/>
    </location>
</feature>
<keyword evidence="6 7" id="KW-0472">Membrane</keyword>
<dbReference type="EMBL" id="AFWH01000062">
    <property type="protein sequence ID" value="EGU46654.1"/>
    <property type="molecule type" value="Genomic_DNA"/>
</dbReference>
<organism evidence="8 9">
    <name type="scientific">Vibrio orientalis CIP 102891 = ATCC 33934</name>
    <dbReference type="NCBI Taxonomy" id="675816"/>
    <lineage>
        <taxon>Bacteria</taxon>
        <taxon>Pseudomonadati</taxon>
        <taxon>Pseudomonadota</taxon>
        <taxon>Gammaproteobacteria</taxon>
        <taxon>Vibrionales</taxon>
        <taxon>Vibrionaceae</taxon>
        <taxon>Vibrio</taxon>
        <taxon>Vibrio oreintalis group</taxon>
    </lineage>
</organism>
<feature type="transmembrane region" description="Helical" evidence="7">
    <location>
        <begin position="145"/>
        <end position="163"/>
    </location>
</feature>
<dbReference type="GO" id="GO:0042907">
    <property type="term" value="F:xanthine transmembrane transporter activity"/>
    <property type="evidence" value="ECO:0007669"/>
    <property type="project" value="TreeGrafter"/>
</dbReference>
<dbReference type="PANTHER" id="PTHR42810">
    <property type="entry name" value="PURINE PERMEASE C1399.01C-RELATED"/>
    <property type="match status" value="1"/>
</dbReference>
<evidence type="ECO:0000256" key="6">
    <source>
        <dbReference type="ARBA" id="ARBA00023136"/>
    </source>
</evidence>
<evidence type="ECO:0000256" key="1">
    <source>
        <dbReference type="ARBA" id="ARBA00004141"/>
    </source>
</evidence>
<gene>
    <name evidence="8" type="ORF">VIOR3934_07868</name>
</gene>
<dbReference type="RefSeq" id="WP_004418328.1">
    <property type="nucleotide sequence ID" value="NZ_ACZV01000005.1"/>
</dbReference>
<dbReference type="GO" id="GO:0005886">
    <property type="term" value="C:plasma membrane"/>
    <property type="evidence" value="ECO:0007669"/>
    <property type="project" value="UniProtKB-ARBA"/>
</dbReference>